<dbReference type="PANTHER" id="PTHR37299:SF1">
    <property type="entry name" value="STAGE 0 SPORULATION PROTEIN A HOMOLOG"/>
    <property type="match status" value="1"/>
</dbReference>
<keyword evidence="4" id="KW-1185">Reference proteome</keyword>
<dbReference type="Proteomes" id="UP000283387">
    <property type="component" value="Unassembled WGS sequence"/>
</dbReference>
<dbReference type="InterPro" id="IPR001789">
    <property type="entry name" value="Sig_transdc_resp-reg_receiver"/>
</dbReference>
<comment type="caution">
    <text evidence="3">The sequence shown here is derived from an EMBL/GenBank/DDBJ whole genome shotgun (WGS) entry which is preliminary data.</text>
</comment>
<reference evidence="3 4" key="1">
    <citation type="submission" date="2018-09" db="EMBL/GenBank/DDBJ databases">
        <title>Genomic Encyclopedia of Archaeal and Bacterial Type Strains, Phase II (KMG-II): from individual species to whole genera.</title>
        <authorList>
            <person name="Goeker M."/>
        </authorList>
    </citation>
    <scope>NUCLEOTIDE SEQUENCE [LARGE SCALE GENOMIC DNA]</scope>
    <source>
        <strain evidence="3 4">DSM 27148</strain>
    </source>
</reference>
<dbReference type="Gene3D" id="3.40.50.2300">
    <property type="match status" value="1"/>
</dbReference>
<organism evidence="3 4">
    <name type="scientific">Mangrovibacterium diazotrophicum</name>
    <dbReference type="NCBI Taxonomy" id="1261403"/>
    <lineage>
        <taxon>Bacteria</taxon>
        <taxon>Pseudomonadati</taxon>
        <taxon>Bacteroidota</taxon>
        <taxon>Bacteroidia</taxon>
        <taxon>Marinilabiliales</taxon>
        <taxon>Prolixibacteraceae</taxon>
        <taxon>Mangrovibacterium</taxon>
    </lineage>
</organism>
<dbReference type="InterPro" id="IPR046947">
    <property type="entry name" value="LytR-like"/>
</dbReference>
<dbReference type="SMART" id="SM00448">
    <property type="entry name" value="REC"/>
    <property type="match status" value="1"/>
</dbReference>
<dbReference type="SUPFAM" id="SSF52172">
    <property type="entry name" value="CheY-like"/>
    <property type="match status" value="1"/>
</dbReference>
<dbReference type="SMART" id="SM00850">
    <property type="entry name" value="LytTR"/>
    <property type="match status" value="1"/>
</dbReference>
<accession>A0A419W463</accession>
<dbReference type="Pfam" id="PF04397">
    <property type="entry name" value="LytTR"/>
    <property type="match status" value="1"/>
</dbReference>
<dbReference type="Pfam" id="PF00072">
    <property type="entry name" value="Response_reg"/>
    <property type="match status" value="1"/>
</dbReference>
<sequence length="252" mass="29189">MKILIVEDEPQTADLLAELITEIKPSAEFVGTTESIEQTVRFLQTNKPDVIFMDIQLADGLSFEIFSRTEVACPVIFCTAYDRYTLQAFKSNGIEYLLKPVREEDVQAAFDKLDKLASAFKNDQQVMQSIQQLFTEKKSYKSTVLIRYRESYIPVPVNQIALFALEDEVLYAYRFDDQKHAVFKTLDEMESSLDPAMFYRINRQVLLNRNAIVEIQPYFNRKMVVKVPLKLSEKLVVSRLKVTPFLSWVEQA</sequence>
<evidence type="ECO:0000313" key="4">
    <source>
        <dbReference type="Proteomes" id="UP000283387"/>
    </source>
</evidence>
<evidence type="ECO:0000313" key="3">
    <source>
        <dbReference type="EMBL" id="RKD90251.1"/>
    </source>
</evidence>
<dbReference type="RefSeq" id="WP_120271669.1">
    <property type="nucleotide sequence ID" value="NZ_RAPN01000001.1"/>
</dbReference>
<feature type="domain" description="Response regulatory" evidence="2">
    <location>
        <begin position="2"/>
        <end position="114"/>
    </location>
</feature>
<evidence type="ECO:0000259" key="2">
    <source>
        <dbReference type="PROSITE" id="PS50110"/>
    </source>
</evidence>
<proteinExistence type="predicted"/>
<keyword evidence="1" id="KW-0597">Phosphoprotein</keyword>
<dbReference type="GO" id="GO:0000156">
    <property type="term" value="F:phosphorelay response regulator activity"/>
    <property type="evidence" value="ECO:0007669"/>
    <property type="project" value="InterPro"/>
</dbReference>
<name>A0A419W463_9BACT</name>
<dbReference type="InterPro" id="IPR007492">
    <property type="entry name" value="LytTR_DNA-bd_dom"/>
</dbReference>
<dbReference type="EMBL" id="RAPN01000001">
    <property type="protein sequence ID" value="RKD90251.1"/>
    <property type="molecule type" value="Genomic_DNA"/>
</dbReference>
<dbReference type="GO" id="GO:0003677">
    <property type="term" value="F:DNA binding"/>
    <property type="evidence" value="ECO:0007669"/>
    <property type="project" value="InterPro"/>
</dbReference>
<protein>
    <submittedName>
        <fullName evidence="3">LytTR family two component transcriptional regulator</fullName>
    </submittedName>
</protein>
<dbReference type="AlphaFoldDB" id="A0A419W463"/>
<dbReference type="PROSITE" id="PS50110">
    <property type="entry name" value="RESPONSE_REGULATORY"/>
    <property type="match status" value="1"/>
</dbReference>
<dbReference type="PANTHER" id="PTHR37299">
    <property type="entry name" value="TRANSCRIPTIONAL REGULATOR-RELATED"/>
    <property type="match status" value="1"/>
</dbReference>
<dbReference type="OrthoDB" id="1490554at2"/>
<evidence type="ECO:0000256" key="1">
    <source>
        <dbReference type="PROSITE-ProRule" id="PRU00169"/>
    </source>
</evidence>
<feature type="modified residue" description="4-aspartylphosphate" evidence="1">
    <location>
        <position position="54"/>
    </location>
</feature>
<dbReference type="InterPro" id="IPR011006">
    <property type="entry name" value="CheY-like_superfamily"/>
</dbReference>
<gene>
    <name evidence="3" type="ORF">BC643_0587</name>
</gene>
<dbReference type="Gene3D" id="2.40.50.1020">
    <property type="entry name" value="LytTr DNA-binding domain"/>
    <property type="match status" value="1"/>
</dbReference>